<dbReference type="Proteomes" id="UP000053097">
    <property type="component" value="Unassembled WGS sequence"/>
</dbReference>
<protein>
    <submittedName>
        <fullName evidence="1">Protein outspread</fullName>
    </submittedName>
</protein>
<reference evidence="1 2" key="1">
    <citation type="journal article" date="2014" name="Curr. Biol.">
        <title>The genome of the clonal raider ant Cerapachys biroi.</title>
        <authorList>
            <person name="Oxley P.R."/>
            <person name="Ji L."/>
            <person name="Fetter-Pruneda I."/>
            <person name="McKenzie S.K."/>
            <person name="Li C."/>
            <person name="Hu H."/>
            <person name="Zhang G."/>
            <person name="Kronauer D.J."/>
        </authorList>
    </citation>
    <scope>NUCLEOTIDE SEQUENCE [LARGE SCALE GENOMIC DNA]</scope>
</reference>
<name>A0A026WXB2_OOCBI</name>
<dbReference type="EMBL" id="KK107088">
    <property type="protein sequence ID" value="EZA59784.1"/>
    <property type="molecule type" value="Genomic_DNA"/>
</dbReference>
<sequence length="236" mass="26062">MSGGTAGGVRGTGAECRKFAPNIFNKSKCSSCFKQKEEHSAEALECNRVSRSDPGGSNDRETTISRTFLYAATFSRFLASLRISECRQPCDLFSVHSSHLYLQHPYEGRGPMDGGAVNKMKRPGSCLPLFGRHPPQDQRDILSSPLRGCGAGNCRVNASQASRGHFLLHFIALRLKWRREKGVEISSEIIKTLASGRCNDVTALSPPSRKRLPKARAIVPVTIVWNLYRIPNCNRS</sequence>
<gene>
    <name evidence="1" type="ORF">X777_14356</name>
</gene>
<proteinExistence type="predicted"/>
<evidence type="ECO:0000313" key="1">
    <source>
        <dbReference type="EMBL" id="EZA59784.1"/>
    </source>
</evidence>
<evidence type="ECO:0000313" key="2">
    <source>
        <dbReference type="Proteomes" id="UP000053097"/>
    </source>
</evidence>
<dbReference type="AlphaFoldDB" id="A0A026WXB2"/>
<accession>A0A026WXB2</accession>
<dbReference type="STRING" id="2015173.A0A026WXB2"/>
<organism evidence="1 2">
    <name type="scientific">Ooceraea biroi</name>
    <name type="common">Clonal raider ant</name>
    <name type="synonym">Cerapachys biroi</name>
    <dbReference type="NCBI Taxonomy" id="2015173"/>
    <lineage>
        <taxon>Eukaryota</taxon>
        <taxon>Metazoa</taxon>
        <taxon>Ecdysozoa</taxon>
        <taxon>Arthropoda</taxon>
        <taxon>Hexapoda</taxon>
        <taxon>Insecta</taxon>
        <taxon>Pterygota</taxon>
        <taxon>Neoptera</taxon>
        <taxon>Endopterygota</taxon>
        <taxon>Hymenoptera</taxon>
        <taxon>Apocrita</taxon>
        <taxon>Aculeata</taxon>
        <taxon>Formicoidea</taxon>
        <taxon>Formicidae</taxon>
        <taxon>Dorylinae</taxon>
        <taxon>Ooceraea</taxon>
    </lineage>
</organism>
<keyword evidence="2" id="KW-1185">Reference proteome</keyword>